<evidence type="ECO:0000313" key="2">
    <source>
        <dbReference type="Proteomes" id="UP000321301"/>
    </source>
</evidence>
<dbReference type="EMBL" id="BJYV01000013">
    <property type="protein sequence ID" value="GEO22148.1"/>
    <property type="molecule type" value="Genomic_DNA"/>
</dbReference>
<keyword evidence="2" id="KW-1185">Reference proteome</keyword>
<evidence type="ECO:0008006" key="3">
    <source>
        <dbReference type="Google" id="ProtNLM"/>
    </source>
</evidence>
<accession>A0A512CD59</accession>
<protein>
    <recommendedName>
        <fullName evidence="3">DUF2971 domain-containing protein</fullName>
    </recommendedName>
</protein>
<name>A0A512CD59_9BACT</name>
<sequence length="258" mass="30813">MPIKRFTENSPPFHEPEENIDLARYLDITKFLSLLKNKQLFFCRLDKLEDKFEGSMPITSRKNMIDWYKHMRDVENFFTDPPTNETIDQMVTEDLKSKDKIKSLTCINCWNEFKDESYALWKIYSDLNQGIMIKSTFARIIKAFHESDEEIYCSRIKYIDYENDSFPLGNSITPFIHKHKAYSYEEEIRLIHEVTQKGWEHNWEKEKYNNGVMINVNVQELISEIVISPFSPDWFQELIEDILTKYSIDCKLLSSKLK</sequence>
<proteinExistence type="predicted"/>
<dbReference type="RefSeq" id="WP_020891395.1">
    <property type="nucleotide sequence ID" value="NZ_BJYV01000013.1"/>
</dbReference>
<dbReference type="AlphaFoldDB" id="A0A512CD59"/>
<organism evidence="1 2">
    <name type="scientific">Cyclobacterium qasimii</name>
    <dbReference type="NCBI Taxonomy" id="1350429"/>
    <lineage>
        <taxon>Bacteria</taxon>
        <taxon>Pseudomonadati</taxon>
        <taxon>Bacteroidota</taxon>
        <taxon>Cytophagia</taxon>
        <taxon>Cytophagales</taxon>
        <taxon>Cyclobacteriaceae</taxon>
        <taxon>Cyclobacterium</taxon>
    </lineage>
</organism>
<gene>
    <name evidence="1" type="ORF">CQA01_26820</name>
</gene>
<comment type="caution">
    <text evidence="1">The sequence shown here is derived from an EMBL/GenBank/DDBJ whole genome shotgun (WGS) entry which is preliminary data.</text>
</comment>
<reference evidence="1 2" key="1">
    <citation type="submission" date="2019-07" db="EMBL/GenBank/DDBJ databases">
        <title>Whole genome shotgun sequence of Cyclobacterium qasimii NBRC 106168.</title>
        <authorList>
            <person name="Hosoyama A."/>
            <person name="Uohara A."/>
            <person name="Ohji S."/>
            <person name="Ichikawa N."/>
        </authorList>
    </citation>
    <scope>NUCLEOTIDE SEQUENCE [LARGE SCALE GENOMIC DNA]</scope>
    <source>
        <strain evidence="1 2">NBRC 106168</strain>
    </source>
</reference>
<evidence type="ECO:0000313" key="1">
    <source>
        <dbReference type="EMBL" id="GEO22148.1"/>
    </source>
</evidence>
<dbReference type="Proteomes" id="UP000321301">
    <property type="component" value="Unassembled WGS sequence"/>
</dbReference>